<evidence type="ECO:0000313" key="1">
    <source>
        <dbReference type="EMBL" id="ORY41179.1"/>
    </source>
</evidence>
<comment type="caution">
    <text evidence="1">The sequence shown here is derived from an EMBL/GenBank/DDBJ whole genome shotgun (WGS) entry which is preliminary data.</text>
</comment>
<feature type="non-terminal residue" evidence="1">
    <location>
        <position position="1"/>
    </location>
</feature>
<dbReference type="OrthoDB" id="256303at2759"/>
<dbReference type="Proteomes" id="UP000193467">
    <property type="component" value="Unassembled WGS sequence"/>
</dbReference>
<organism evidence="1 2">
    <name type="scientific">Leucosporidium creatinivorum</name>
    <dbReference type="NCBI Taxonomy" id="106004"/>
    <lineage>
        <taxon>Eukaryota</taxon>
        <taxon>Fungi</taxon>
        <taxon>Dikarya</taxon>
        <taxon>Basidiomycota</taxon>
        <taxon>Pucciniomycotina</taxon>
        <taxon>Microbotryomycetes</taxon>
        <taxon>Leucosporidiales</taxon>
        <taxon>Leucosporidium</taxon>
    </lineage>
</organism>
<dbReference type="STRING" id="106004.A0A1Y2C2D4"/>
<evidence type="ECO:0000313" key="2">
    <source>
        <dbReference type="Proteomes" id="UP000193467"/>
    </source>
</evidence>
<accession>A0A1Y2C2D4</accession>
<gene>
    <name evidence="1" type="ORF">BCR35DRAFT_336453</name>
</gene>
<dbReference type="AlphaFoldDB" id="A0A1Y2C2D4"/>
<dbReference type="InterPro" id="IPR015943">
    <property type="entry name" value="WD40/YVTN_repeat-like_dom_sf"/>
</dbReference>
<sequence>KTRLKTFEAKGGPIVSTGFNHTGRIFAYAVTQDWSSGHMGNKPDFINQVMLHPCKEEEVKKRLKK</sequence>
<protein>
    <submittedName>
        <fullName evidence="1">Uncharacterized protein</fullName>
    </submittedName>
</protein>
<keyword evidence="2" id="KW-1185">Reference proteome</keyword>
<dbReference type="Gene3D" id="2.130.10.10">
    <property type="entry name" value="YVTN repeat-like/Quinoprotein amine dehydrogenase"/>
    <property type="match status" value="1"/>
</dbReference>
<dbReference type="InParanoid" id="A0A1Y2C2D4"/>
<name>A0A1Y2C2D4_9BASI</name>
<reference evidence="1 2" key="1">
    <citation type="submission" date="2016-07" db="EMBL/GenBank/DDBJ databases">
        <title>Pervasive Adenine N6-methylation of Active Genes in Fungi.</title>
        <authorList>
            <consortium name="DOE Joint Genome Institute"/>
            <person name="Mondo S.J."/>
            <person name="Dannebaum R.O."/>
            <person name="Kuo R.C."/>
            <person name="Labutti K."/>
            <person name="Haridas S."/>
            <person name="Kuo A."/>
            <person name="Salamov A."/>
            <person name="Ahrendt S.R."/>
            <person name="Lipzen A."/>
            <person name="Sullivan W."/>
            <person name="Andreopoulos W.B."/>
            <person name="Clum A."/>
            <person name="Lindquist E."/>
            <person name="Daum C."/>
            <person name="Ramamoorthy G.K."/>
            <person name="Gryganskyi A."/>
            <person name="Culley D."/>
            <person name="Magnuson J.K."/>
            <person name="James T.Y."/>
            <person name="O'Malley M.A."/>
            <person name="Stajich J.E."/>
            <person name="Spatafora J.W."/>
            <person name="Visel A."/>
            <person name="Grigoriev I.V."/>
        </authorList>
    </citation>
    <scope>NUCLEOTIDE SEQUENCE [LARGE SCALE GENOMIC DNA]</scope>
    <source>
        <strain evidence="1 2">62-1032</strain>
    </source>
</reference>
<dbReference type="EMBL" id="MCGR01000137">
    <property type="protein sequence ID" value="ORY41179.1"/>
    <property type="molecule type" value="Genomic_DNA"/>
</dbReference>
<proteinExistence type="predicted"/>